<dbReference type="InterPro" id="IPR006585">
    <property type="entry name" value="FTP1"/>
</dbReference>
<dbReference type="Ensembl" id="ENSCCRT00010066502.1">
    <property type="protein sequence ID" value="ENSCCRP00010060642.1"/>
    <property type="gene ID" value="ENSCCRG00010025672.1"/>
</dbReference>
<evidence type="ECO:0000256" key="1">
    <source>
        <dbReference type="ARBA" id="ARBA00002219"/>
    </source>
</evidence>
<dbReference type="PANTHER" id="PTHR45713:SF11">
    <property type="entry name" value="FUCOLECTIN TACHYLECTIN-4 PENTRAXIN-1 DOMAIN-CONTAINING PROTEIN"/>
    <property type="match status" value="1"/>
</dbReference>
<evidence type="ECO:0000256" key="4">
    <source>
        <dbReference type="ARBA" id="ARBA00022723"/>
    </source>
</evidence>
<feature type="domain" description="Fucolectin tachylectin-4 pentraxin-1" evidence="8">
    <location>
        <begin position="41"/>
        <end position="185"/>
    </location>
</feature>
<evidence type="ECO:0000256" key="2">
    <source>
        <dbReference type="ARBA" id="ARBA00010147"/>
    </source>
</evidence>
<dbReference type="InterPro" id="IPR051941">
    <property type="entry name" value="BG_Antigen-Binding_Lectin"/>
</dbReference>
<dbReference type="Gene3D" id="2.60.120.260">
    <property type="entry name" value="Galactose-binding domain-like"/>
    <property type="match status" value="2"/>
</dbReference>
<name>A0A8C1LE30_CYPCA</name>
<evidence type="ECO:0000313" key="9">
    <source>
        <dbReference type="Ensembl" id="ENSCCRP00010060642.1"/>
    </source>
</evidence>
<keyword evidence="4" id="KW-0479">Metal-binding</keyword>
<proteinExistence type="inferred from homology"/>
<dbReference type="SUPFAM" id="SSF49785">
    <property type="entry name" value="Galactose-binding domain-like"/>
    <property type="match status" value="2"/>
</dbReference>
<dbReference type="InterPro" id="IPR008979">
    <property type="entry name" value="Galactose-bd-like_sf"/>
</dbReference>
<keyword evidence="6" id="KW-0106">Calcium</keyword>
<reference evidence="9" key="2">
    <citation type="submission" date="2025-09" db="UniProtKB">
        <authorList>
            <consortium name="Ensembl"/>
        </authorList>
    </citation>
    <scope>IDENTIFICATION</scope>
</reference>
<evidence type="ECO:0000256" key="6">
    <source>
        <dbReference type="ARBA" id="ARBA00022837"/>
    </source>
</evidence>
<keyword evidence="5" id="KW-0430">Lectin</keyword>
<dbReference type="GO" id="GO:0010185">
    <property type="term" value="P:regulation of cellular defense response"/>
    <property type="evidence" value="ECO:0007669"/>
    <property type="project" value="UniProtKB-ARBA"/>
</dbReference>
<sequence>MLWSKTATVLAQIRPTSGPHEIHGEDEGFICNLDDFSSRFLGNLASNGSTTQSSTSGDWFAERAIDGNRGLHEQYKGGCSSTLAETNPWWRLDLNNVYSVSRVVVTNRIDCCVEKINGAEIRIGNSLENNGNNNPICAVIPAIPAGESYSFSCGGMEGRYVNLIIPGDMKTLTLCEVESHFLRRPTVNTAGWGTANQSTTYENLHAQYALDGNNYSCTHTDEQSDPWWTLDLMTTYSVNRVTITNRRDCCESRIDRAEIRVGNDSDVSSNPICAVVSSIAAGATYSYSCRGMKGRYVTVNIPGALKILTLCEVGVYGVVLHYHVQILTKVCYRLFIKTLKNHIKLWKMYIR</sequence>
<evidence type="ECO:0000256" key="3">
    <source>
        <dbReference type="ARBA" id="ARBA00011233"/>
    </source>
</evidence>
<dbReference type="AlphaFoldDB" id="A0A8C1LE30"/>
<reference evidence="9" key="1">
    <citation type="submission" date="2025-08" db="UniProtKB">
        <authorList>
            <consortium name="Ensembl"/>
        </authorList>
    </citation>
    <scope>IDENTIFICATION</scope>
</reference>
<evidence type="ECO:0000256" key="5">
    <source>
        <dbReference type="ARBA" id="ARBA00022734"/>
    </source>
</evidence>
<comment type="similarity">
    <text evidence="2">Belongs to the fucolectin family.</text>
</comment>
<dbReference type="GO" id="GO:0046872">
    <property type="term" value="F:metal ion binding"/>
    <property type="evidence" value="ECO:0007669"/>
    <property type="project" value="UniProtKB-KW"/>
</dbReference>
<dbReference type="SMART" id="SM00607">
    <property type="entry name" value="FTP"/>
    <property type="match status" value="2"/>
</dbReference>
<comment type="subunit">
    <text evidence="3">Homotrimer.</text>
</comment>
<evidence type="ECO:0000313" key="10">
    <source>
        <dbReference type="Proteomes" id="UP000694427"/>
    </source>
</evidence>
<keyword evidence="10" id="KW-1185">Reference proteome</keyword>
<evidence type="ECO:0000256" key="7">
    <source>
        <dbReference type="ARBA" id="ARBA00023157"/>
    </source>
</evidence>
<comment type="function">
    <text evidence="1">Acts as a defensive agent. Recognizes blood group fucosylated oligosaccharides including A, B, H and Lewis B-type antigens. Does not recognize Lewis A antigen and has low affinity for monovalent haptens.</text>
</comment>
<dbReference type="PANTHER" id="PTHR45713">
    <property type="entry name" value="FTP DOMAIN-CONTAINING PROTEIN"/>
    <property type="match status" value="1"/>
</dbReference>
<dbReference type="Proteomes" id="UP000694427">
    <property type="component" value="Unplaced"/>
</dbReference>
<evidence type="ECO:0000259" key="8">
    <source>
        <dbReference type="SMART" id="SM00607"/>
    </source>
</evidence>
<keyword evidence="7" id="KW-1015">Disulfide bond</keyword>
<feature type="domain" description="Fucolectin tachylectin-4 pentraxin-1" evidence="8">
    <location>
        <begin position="186"/>
        <end position="325"/>
    </location>
</feature>
<dbReference type="Pfam" id="PF22633">
    <property type="entry name" value="F5_F8_type_C_2"/>
    <property type="match status" value="2"/>
</dbReference>
<organism evidence="9 10">
    <name type="scientific">Cyprinus carpio</name>
    <name type="common">Common carp</name>
    <dbReference type="NCBI Taxonomy" id="7962"/>
    <lineage>
        <taxon>Eukaryota</taxon>
        <taxon>Metazoa</taxon>
        <taxon>Chordata</taxon>
        <taxon>Craniata</taxon>
        <taxon>Vertebrata</taxon>
        <taxon>Euteleostomi</taxon>
        <taxon>Actinopterygii</taxon>
        <taxon>Neopterygii</taxon>
        <taxon>Teleostei</taxon>
        <taxon>Ostariophysi</taxon>
        <taxon>Cypriniformes</taxon>
        <taxon>Cyprinidae</taxon>
        <taxon>Cyprininae</taxon>
        <taxon>Cyprinus</taxon>
    </lineage>
</organism>
<dbReference type="GO" id="GO:0001868">
    <property type="term" value="P:regulation of complement activation, lectin pathway"/>
    <property type="evidence" value="ECO:0007669"/>
    <property type="project" value="UniProtKB-ARBA"/>
</dbReference>
<protein>
    <recommendedName>
        <fullName evidence="8">Fucolectin tachylectin-4 pentraxin-1 domain-containing protein</fullName>
    </recommendedName>
</protein>
<dbReference type="GO" id="GO:0042806">
    <property type="term" value="F:fucose binding"/>
    <property type="evidence" value="ECO:0007669"/>
    <property type="project" value="UniProtKB-ARBA"/>
</dbReference>
<accession>A0A8C1LE30</accession>